<evidence type="ECO:0000256" key="9">
    <source>
        <dbReference type="PROSITE-ProRule" id="PRU00284"/>
    </source>
</evidence>
<dbReference type="SUPFAM" id="SSF58104">
    <property type="entry name" value="Methyl-accepting chemotaxis protein (MCP) signaling domain"/>
    <property type="match status" value="1"/>
</dbReference>
<dbReference type="InterPro" id="IPR033479">
    <property type="entry name" value="dCache_1"/>
</dbReference>
<dbReference type="Gene3D" id="3.30.450.20">
    <property type="entry name" value="PAS domain"/>
    <property type="match status" value="2"/>
</dbReference>
<dbReference type="CDD" id="cd12913">
    <property type="entry name" value="PDC1_MCP_like"/>
    <property type="match status" value="1"/>
</dbReference>
<evidence type="ECO:0000259" key="13">
    <source>
        <dbReference type="PROSITE" id="PS50111"/>
    </source>
</evidence>
<dbReference type="SMART" id="SM00304">
    <property type="entry name" value="HAMP"/>
    <property type="match status" value="1"/>
</dbReference>
<dbReference type="GO" id="GO:0007165">
    <property type="term" value="P:signal transduction"/>
    <property type="evidence" value="ECO:0007669"/>
    <property type="project" value="UniProtKB-KW"/>
</dbReference>
<feature type="transmembrane region" description="Helical" evidence="12">
    <location>
        <begin position="6"/>
        <end position="28"/>
    </location>
</feature>
<organism evidence="15">
    <name type="scientific">Proteinivorax tanatarense</name>
    <dbReference type="NCBI Taxonomy" id="1260629"/>
    <lineage>
        <taxon>Bacteria</taxon>
        <taxon>Bacillati</taxon>
        <taxon>Bacillota</taxon>
        <taxon>Clostridia</taxon>
        <taxon>Eubacteriales</taxon>
        <taxon>Proteinivoracaceae</taxon>
        <taxon>Proteinivorax</taxon>
    </lineage>
</organism>
<sequence>MKLRAKIMIAILVSVVLIFVAVTSFNIIGSRDIAQQQAIEVAEAIAENNAAEIEEVLNTANNNAENLSTTIITMLNNGVDDRELVIQLLQTTLEENQQLGGAWAAFEPDAFDGNDEDFADTTFHDDSGRFLPYWYRDGEEVAYQPIADVADDEVNDYYTIPMESGEPYITEPTTYEVGGQELTMTSLVIPIIPEDEPIGVVGVDIYLDFLHTMISEVTIFEEGFGRVLSNQGVVVAHPDSERVGQVAGELESDDEEEREAYSSAITQGLHHSDFAYSASLGQEVFKSVVPINIGQTDTPWSFGTVVTEDDMYRDVNRQIRILIFVMVAGLVILAVVIFLISTYITKPISVVTDYAEKMSNLDLTATMPEKYLKHNDEIGMLSNSFKKLGNNLEQIINEIKRSSTNLGNSSETLNEASQQSTQASMEVAKAIEGIASSTSDQAIQTENGLNKALEIGNFIEQIVNNIDELKDTSSEVNNLAKEGSQLMNNLTESTQSSQTSTETIKENITSTDASAEKIAKSNMMVQSIAEQTNLLALNAAIEAARAGEAGKGFAVVADEIRKLAEQSNEFATEISKVITELQEKSSETVSNMEIVVNAVKEQTSSAQETEHKFKGIASSIDDISQKIEELKDAGHSINDEKDQLVESLKNLSSIGENNSAASEEVSASTEEQSATFQEVSASSDKLKELVDSLNKLIEKFKV</sequence>
<keyword evidence="2" id="KW-1003">Cell membrane</keyword>
<dbReference type="AlphaFoldDB" id="A0AAU7VM46"/>
<keyword evidence="6 12" id="KW-0472">Membrane</keyword>
<evidence type="ECO:0000313" key="15">
    <source>
        <dbReference type="EMBL" id="XBX75194.1"/>
    </source>
</evidence>
<keyword evidence="4 12" id="KW-0812">Transmembrane</keyword>
<evidence type="ECO:0000256" key="10">
    <source>
        <dbReference type="SAM" id="Coils"/>
    </source>
</evidence>
<dbReference type="GO" id="GO:0005886">
    <property type="term" value="C:plasma membrane"/>
    <property type="evidence" value="ECO:0007669"/>
    <property type="project" value="UniProtKB-SubCell"/>
</dbReference>
<keyword evidence="10" id="KW-0175">Coiled coil</keyword>
<gene>
    <name evidence="15" type="ORF">PRVXT_000301</name>
</gene>
<dbReference type="CDD" id="cd11386">
    <property type="entry name" value="MCP_signal"/>
    <property type="match status" value="1"/>
</dbReference>
<accession>A0AAU7VM46</accession>
<keyword evidence="5 12" id="KW-1133">Transmembrane helix</keyword>
<dbReference type="InterPro" id="IPR003660">
    <property type="entry name" value="HAMP_dom"/>
</dbReference>
<dbReference type="Pfam" id="PF02743">
    <property type="entry name" value="dCache_1"/>
    <property type="match status" value="1"/>
</dbReference>
<reference evidence="15" key="1">
    <citation type="journal article" date="2013" name="Extremophiles">
        <title>Proteinivorax tanatarense gen. nov., sp. nov., an anaerobic, haloalkaliphilic, proteolytic bacterium isolated from a decaying algal bloom, and proposal of Proteinivoraceae fam. nov.</title>
        <authorList>
            <person name="Kevbrin V."/>
            <person name="Boltyanskaya Y."/>
            <person name="Zhilina T."/>
            <person name="Kolganova T."/>
            <person name="Lavrentjeva E."/>
            <person name="Kuznetsov B."/>
        </authorList>
    </citation>
    <scope>NUCLEOTIDE SEQUENCE</scope>
    <source>
        <strain evidence="15">Z-910T</strain>
    </source>
</reference>
<reference evidence="15" key="2">
    <citation type="submission" date="2024-06" db="EMBL/GenBank/DDBJ databases">
        <authorList>
            <person name="Petrova K.O."/>
            <person name="Toshchakov S.V."/>
            <person name="Boltjanskaja Y.V."/>
            <person name="Kevbrin V."/>
        </authorList>
    </citation>
    <scope>NUCLEOTIDE SEQUENCE</scope>
    <source>
        <strain evidence="15">Z-910T</strain>
    </source>
</reference>
<evidence type="ECO:0000256" key="2">
    <source>
        <dbReference type="ARBA" id="ARBA00022475"/>
    </source>
</evidence>
<dbReference type="SMART" id="SM00283">
    <property type="entry name" value="MA"/>
    <property type="match status" value="1"/>
</dbReference>
<dbReference type="RefSeq" id="WP_350343939.1">
    <property type="nucleotide sequence ID" value="NZ_CP158367.1"/>
</dbReference>
<dbReference type="CDD" id="cd06225">
    <property type="entry name" value="HAMP"/>
    <property type="match status" value="1"/>
</dbReference>
<evidence type="ECO:0000256" key="7">
    <source>
        <dbReference type="ARBA" id="ARBA00023224"/>
    </source>
</evidence>
<comment type="subcellular location">
    <subcellularLocation>
        <location evidence="1">Cell membrane</location>
        <topology evidence="1">Multi-pass membrane protein</topology>
    </subcellularLocation>
</comment>
<evidence type="ECO:0000256" key="12">
    <source>
        <dbReference type="SAM" id="Phobius"/>
    </source>
</evidence>
<protein>
    <submittedName>
        <fullName evidence="15">Methyl-accepting chemotaxis protein</fullName>
    </submittedName>
</protein>
<dbReference type="Gene3D" id="6.10.340.10">
    <property type="match status" value="1"/>
</dbReference>
<dbReference type="EMBL" id="CP158367">
    <property type="protein sequence ID" value="XBX75194.1"/>
    <property type="molecule type" value="Genomic_DNA"/>
</dbReference>
<keyword evidence="7 9" id="KW-0807">Transducer</keyword>
<name>A0AAU7VM46_9FIRM</name>
<dbReference type="CDD" id="cd12912">
    <property type="entry name" value="PDC2_MCP_like"/>
    <property type="match status" value="1"/>
</dbReference>
<feature type="compositionally biased region" description="Low complexity" evidence="11">
    <location>
        <begin position="656"/>
        <end position="675"/>
    </location>
</feature>
<dbReference type="PROSITE" id="PS50885">
    <property type="entry name" value="HAMP"/>
    <property type="match status" value="1"/>
</dbReference>
<evidence type="ECO:0000256" key="3">
    <source>
        <dbReference type="ARBA" id="ARBA00022500"/>
    </source>
</evidence>
<evidence type="ECO:0000256" key="8">
    <source>
        <dbReference type="ARBA" id="ARBA00029447"/>
    </source>
</evidence>
<comment type="similarity">
    <text evidence="8">Belongs to the methyl-accepting chemotaxis (MCP) protein family.</text>
</comment>
<feature type="domain" description="HAMP" evidence="14">
    <location>
        <begin position="342"/>
        <end position="397"/>
    </location>
</feature>
<evidence type="ECO:0000259" key="14">
    <source>
        <dbReference type="PROSITE" id="PS50885"/>
    </source>
</evidence>
<evidence type="ECO:0000256" key="1">
    <source>
        <dbReference type="ARBA" id="ARBA00004651"/>
    </source>
</evidence>
<dbReference type="Pfam" id="PF00015">
    <property type="entry name" value="MCPsignal"/>
    <property type="match status" value="1"/>
</dbReference>
<feature type="transmembrane region" description="Helical" evidence="12">
    <location>
        <begin position="321"/>
        <end position="344"/>
    </location>
</feature>
<feature type="coiled-coil region" evidence="10">
    <location>
        <begin position="34"/>
        <end position="70"/>
    </location>
</feature>
<evidence type="ECO:0000256" key="11">
    <source>
        <dbReference type="SAM" id="MobiDB-lite"/>
    </source>
</evidence>
<dbReference type="InterPro" id="IPR004089">
    <property type="entry name" value="MCPsignal_dom"/>
</dbReference>
<dbReference type="PROSITE" id="PS50111">
    <property type="entry name" value="CHEMOTAXIS_TRANSDUC_2"/>
    <property type="match status" value="1"/>
</dbReference>
<evidence type="ECO:0000256" key="4">
    <source>
        <dbReference type="ARBA" id="ARBA00022692"/>
    </source>
</evidence>
<proteinExistence type="inferred from homology"/>
<feature type="region of interest" description="Disordered" evidence="11">
    <location>
        <begin position="655"/>
        <end position="680"/>
    </location>
</feature>
<keyword evidence="3" id="KW-0145">Chemotaxis</keyword>
<feature type="domain" description="Methyl-accepting transducer" evidence="13">
    <location>
        <begin position="416"/>
        <end position="687"/>
    </location>
</feature>
<dbReference type="GO" id="GO:0006935">
    <property type="term" value="P:chemotaxis"/>
    <property type="evidence" value="ECO:0007669"/>
    <property type="project" value="UniProtKB-KW"/>
</dbReference>
<evidence type="ECO:0000256" key="5">
    <source>
        <dbReference type="ARBA" id="ARBA00022989"/>
    </source>
</evidence>
<dbReference type="PANTHER" id="PTHR32089">
    <property type="entry name" value="METHYL-ACCEPTING CHEMOTAXIS PROTEIN MCPB"/>
    <property type="match status" value="1"/>
</dbReference>
<dbReference type="PANTHER" id="PTHR32089:SF112">
    <property type="entry name" value="LYSOZYME-LIKE PROTEIN-RELATED"/>
    <property type="match status" value="1"/>
</dbReference>
<dbReference type="Pfam" id="PF00672">
    <property type="entry name" value="HAMP"/>
    <property type="match status" value="1"/>
</dbReference>
<dbReference type="Gene3D" id="1.10.287.950">
    <property type="entry name" value="Methyl-accepting chemotaxis protein"/>
    <property type="match status" value="1"/>
</dbReference>
<evidence type="ECO:0000256" key="6">
    <source>
        <dbReference type="ARBA" id="ARBA00023136"/>
    </source>
</evidence>